<dbReference type="PANTHER" id="PTHR34697">
    <property type="entry name" value="PHOSPHATIDYLGLYCEROL LYSYLTRANSFERASE"/>
    <property type="match status" value="1"/>
</dbReference>
<proteinExistence type="predicted"/>
<evidence type="ECO:0000313" key="10">
    <source>
        <dbReference type="EMBL" id="RZU54207.1"/>
    </source>
</evidence>
<keyword evidence="10" id="KW-0030">Aminoacyl-tRNA synthetase</keyword>
<evidence type="ECO:0000256" key="6">
    <source>
        <dbReference type="SAM" id="MobiDB-lite"/>
    </source>
</evidence>
<sequence>MSANERGGTVTVDQEAVPAQREAAVHPRKTTSRSPWRPPPSRTVVARSVQIVGAFSALTAILPSWHQRMAALADLMPTAGMVTARAGVSVIGLLLVYLGSGLRRGKRRAWQLATGLCALSVVLHVAKATPAPALPALVIFGVLIVERDRFYARGDVRNRRRALRVCAGFLGAGLALGFVEIALRAGQLTVPSGPGRWLEHAALGMIGITGPLRFQHEVTNTMVDVTTGAFGLLAFGVAALVLLRPGTRRAGWASGDEDQVRSLLDRYGDGDSLGYFALRRDKLFIWAPSRQAVVAYRVVNGVSLASGDPLGVPSAWPEAIAAWLADCDANGWTPAVLACGTAGGSAYRRFGLDALELGDEAILDVPAFSLQGRPMRTVRQAVGRARRAGYVCEVVRQRDLDAAALAEVRRCAVAFRCGGTERGFSMALSRLGDPADDDCLLVLCRDADGRLLGLLQFVPWGRSGLSLDLMRGDRSAENGLTELMIVSAVEAAAGLGVTQISLNFAVLRSIIARAEQLGAGPVVRLWARVLRAMSGFWQIESLYRANAKYQPHWQPRFLCFPSARDLPRIAVAALSAEAFLPSAGTRRATEPDTCA</sequence>
<keyword evidence="3 7" id="KW-0812">Transmembrane</keyword>
<feature type="transmembrane region" description="Helical" evidence="7">
    <location>
        <begin position="78"/>
        <end position="97"/>
    </location>
</feature>
<dbReference type="Pfam" id="PF16995">
    <property type="entry name" value="tRNA-synt_2_TM"/>
    <property type="match status" value="1"/>
</dbReference>
<dbReference type="GO" id="GO:0016755">
    <property type="term" value="F:aminoacyltransferase activity"/>
    <property type="evidence" value="ECO:0007669"/>
    <property type="project" value="TreeGrafter"/>
</dbReference>
<name>A0A4Q7ZSN1_9ACTN</name>
<evidence type="ECO:0000313" key="11">
    <source>
        <dbReference type="Proteomes" id="UP000292564"/>
    </source>
</evidence>
<feature type="domain" description="Lysyl-tRNA synthetase N-terminal transmembrane region" evidence="9">
    <location>
        <begin position="44"/>
        <end position="242"/>
    </location>
</feature>
<keyword evidence="11" id="KW-1185">Reference proteome</keyword>
<dbReference type="GO" id="GO:0005886">
    <property type="term" value="C:plasma membrane"/>
    <property type="evidence" value="ECO:0007669"/>
    <property type="project" value="UniProtKB-SubCell"/>
</dbReference>
<evidence type="ECO:0000256" key="7">
    <source>
        <dbReference type="SAM" id="Phobius"/>
    </source>
</evidence>
<evidence type="ECO:0000259" key="8">
    <source>
        <dbReference type="Pfam" id="PF09924"/>
    </source>
</evidence>
<evidence type="ECO:0000256" key="1">
    <source>
        <dbReference type="ARBA" id="ARBA00004651"/>
    </source>
</evidence>
<feature type="transmembrane region" description="Helical" evidence="7">
    <location>
        <begin position="109"/>
        <end position="126"/>
    </location>
</feature>
<dbReference type="InterPro" id="IPR024320">
    <property type="entry name" value="LPG_synthase_C"/>
</dbReference>
<organism evidence="10 11">
    <name type="scientific">Krasilnikovia cinnamomea</name>
    <dbReference type="NCBI Taxonomy" id="349313"/>
    <lineage>
        <taxon>Bacteria</taxon>
        <taxon>Bacillati</taxon>
        <taxon>Actinomycetota</taxon>
        <taxon>Actinomycetes</taxon>
        <taxon>Micromonosporales</taxon>
        <taxon>Micromonosporaceae</taxon>
        <taxon>Krasilnikovia</taxon>
    </lineage>
</organism>
<keyword evidence="2" id="KW-1003">Cell membrane</keyword>
<feature type="transmembrane region" description="Helical" evidence="7">
    <location>
        <begin position="225"/>
        <end position="243"/>
    </location>
</feature>
<dbReference type="OrthoDB" id="9801152at2"/>
<feature type="transmembrane region" description="Helical" evidence="7">
    <location>
        <begin position="162"/>
        <end position="183"/>
    </location>
</feature>
<evidence type="ECO:0000256" key="3">
    <source>
        <dbReference type="ARBA" id="ARBA00022692"/>
    </source>
</evidence>
<feature type="domain" description="Phosphatidylglycerol lysyltransferase C-terminal" evidence="8">
    <location>
        <begin position="261"/>
        <end position="560"/>
    </location>
</feature>
<comment type="caution">
    <text evidence="10">The sequence shown here is derived from an EMBL/GenBank/DDBJ whole genome shotgun (WGS) entry which is preliminary data.</text>
</comment>
<dbReference type="Pfam" id="PF09924">
    <property type="entry name" value="LPG_synthase_C"/>
    <property type="match status" value="1"/>
</dbReference>
<dbReference type="PANTHER" id="PTHR34697:SF2">
    <property type="entry name" value="PHOSPHATIDYLGLYCEROL LYSYLTRANSFERASE"/>
    <property type="match status" value="1"/>
</dbReference>
<accession>A0A4Q7ZSN1</accession>
<evidence type="ECO:0000256" key="2">
    <source>
        <dbReference type="ARBA" id="ARBA00022475"/>
    </source>
</evidence>
<gene>
    <name evidence="10" type="ORF">EV385_6155</name>
</gene>
<dbReference type="AlphaFoldDB" id="A0A4Q7ZSN1"/>
<dbReference type="Proteomes" id="UP000292564">
    <property type="component" value="Unassembled WGS sequence"/>
</dbReference>
<evidence type="ECO:0000256" key="4">
    <source>
        <dbReference type="ARBA" id="ARBA00022989"/>
    </source>
</evidence>
<keyword evidence="4 7" id="KW-1133">Transmembrane helix</keyword>
<comment type="subcellular location">
    <subcellularLocation>
        <location evidence="1">Cell membrane</location>
        <topology evidence="1">Multi-pass membrane protein</topology>
    </subcellularLocation>
</comment>
<keyword evidence="10" id="KW-0436">Ligase</keyword>
<dbReference type="EMBL" id="SHKY01000001">
    <property type="protein sequence ID" value="RZU54207.1"/>
    <property type="molecule type" value="Genomic_DNA"/>
</dbReference>
<protein>
    <submittedName>
        <fullName evidence="10">Lysyl-tRNA synthetase class 2</fullName>
    </submittedName>
</protein>
<dbReference type="GO" id="GO:0055091">
    <property type="term" value="P:phospholipid homeostasis"/>
    <property type="evidence" value="ECO:0007669"/>
    <property type="project" value="TreeGrafter"/>
</dbReference>
<keyword evidence="5 7" id="KW-0472">Membrane</keyword>
<dbReference type="InterPro" id="IPR031553">
    <property type="entry name" value="tRNA-synt_2_TM"/>
</dbReference>
<feature type="region of interest" description="Disordered" evidence="6">
    <location>
        <begin position="1"/>
        <end position="41"/>
    </location>
</feature>
<feature type="transmembrane region" description="Helical" evidence="7">
    <location>
        <begin position="132"/>
        <end position="150"/>
    </location>
</feature>
<dbReference type="GO" id="GO:0004812">
    <property type="term" value="F:aminoacyl-tRNA ligase activity"/>
    <property type="evidence" value="ECO:0007669"/>
    <property type="project" value="UniProtKB-KW"/>
</dbReference>
<feature type="transmembrane region" description="Helical" evidence="7">
    <location>
        <begin position="44"/>
        <end position="66"/>
    </location>
</feature>
<reference evidence="10 11" key="1">
    <citation type="submission" date="2019-02" db="EMBL/GenBank/DDBJ databases">
        <title>Sequencing the genomes of 1000 actinobacteria strains.</title>
        <authorList>
            <person name="Klenk H.-P."/>
        </authorList>
    </citation>
    <scope>NUCLEOTIDE SEQUENCE [LARGE SCALE GENOMIC DNA]</scope>
    <source>
        <strain evidence="10 11">DSM 45162</strain>
    </source>
</reference>
<evidence type="ECO:0000256" key="5">
    <source>
        <dbReference type="ARBA" id="ARBA00023136"/>
    </source>
</evidence>
<dbReference type="InterPro" id="IPR051211">
    <property type="entry name" value="PG_lysyltransferase"/>
</dbReference>
<evidence type="ECO:0000259" key="9">
    <source>
        <dbReference type="Pfam" id="PF16995"/>
    </source>
</evidence>